<dbReference type="Pfam" id="PF04149">
    <property type="entry name" value="DUF397"/>
    <property type="match status" value="1"/>
</dbReference>
<name>A0A367FSL3_9ACTN</name>
<dbReference type="AlphaFoldDB" id="A0A367FSL3"/>
<organism evidence="2 3">
    <name type="scientific">Sphaerisporangium album</name>
    <dbReference type="NCBI Taxonomy" id="509200"/>
    <lineage>
        <taxon>Bacteria</taxon>
        <taxon>Bacillati</taxon>
        <taxon>Actinomycetota</taxon>
        <taxon>Actinomycetes</taxon>
        <taxon>Streptosporangiales</taxon>
        <taxon>Streptosporangiaceae</taxon>
        <taxon>Sphaerisporangium</taxon>
    </lineage>
</organism>
<evidence type="ECO:0000313" key="2">
    <source>
        <dbReference type="EMBL" id="RCG33406.1"/>
    </source>
</evidence>
<sequence>MTPENRPPVAWHISSFSPDAGPNCVEAGPILDGSGRIAVRHSRHPDGPVIVYTRAEWDAFLAGVRAAEFDFE</sequence>
<dbReference type="InterPro" id="IPR007278">
    <property type="entry name" value="DUF397"/>
</dbReference>
<evidence type="ECO:0000313" key="3">
    <source>
        <dbReference type="Proteomes" id="UP000253094"/>
    </source>
</evidence>
<dbReference type="Proteomes" id="UP000253094">
    <property type="component" value="Unassembled WGS sequence"/>
</dbReference>
<proteinExistence type="predicted"/>
<feature type="domain" description="DUF397" evidence="1">
    <location>
        <begin position="10"/>
        <end position="65"/>
    </location>
</feature>
<dbReference type="EMBL" id="QOIL01000001">
    <property type="protein sequence ID" value="RCG33406.1"/>
    <property type="molecule type" value="Genomic_DNA"/>
</dbReference>
<reference evidence="2 3" key="1">
    <citation type="submission" date="2018-06" db="EMBL/GenBank/DDBJ databases">
        <title>Sphaerisporangium craniellae sp. nov., isolated from a marine sponge in the South China Sea.</title>
        <authorList>
            <person name="Li L."/>
        </authorList>
    </citation>
    <scope>NUCLEOTIDE SEQUENCE [LARGE SCALE GENOMIC DNA]</scope>
    <source>
        <strain evidence="2 3">CCTCC AA 208026</strain>
    </source>
</reference>
<dbReference type="OrthoDB" id="4299240at2"/>
<keyword evidence="3" id="KW-1185">Reference proteome</keyword>
<evidence type="ECO:0000259" key="1">
    <source>
        <dbReference type="Pfam" id="PF04149"/>
    </source>
</evidence>
<gene>
    <name evidence="2" type="ORF">DQ384_02570</name>
</gene>
<accession>A0A367FSL3</accession>
<protein>
    <submittedName>
        <fullName evidence="2">DUF397 domain-containing protein</fullName>
    </submittedName>
</protein>
<comment type="caution">
    <text evidence="2">The sequence shown here is derived from an EMBL/GenBank/DDBJ whole genome shotgun (WGS) entry which is preliminary data.</text>
</comment>